<evidence type="ECO:0000256" key="11">
    <source>
        <dbReference type="PIRSR" id="PIRSR602481-1"/>
    </source>
</evidence>
<proteinExistence type="inferred from homology"/>
<feature type="binding site" evidence="11">
    <location>
        <position position="145"/>
    </location>
    <ligand>
        <name>Zn(2+)</name>
        <dbReference type="ChEBI" id="CHEBI:29105"/>
    </ligand>
</feature>
<dbReference type="InterPro" id="IPR036388">
    <property type="entry name" value="WH-like_DNA-bd_sf"/>
</dbReference>
<dbReference type="Gene3D" id="3.30.1490.190">
    <property type="match status" value="1"/>
</dbReference>
<comment type="caution">
    <text evidence="12">The sequence shown here is derived from an EMBL/GenBank/DDBJ whole genome shotgun (WGS) entry which is preliminary data.</text>
</comment>
<dbReference type="PANTHER" id="PTHR33202:SF2">
    <property type="entry name" value="FERRIC UPTAKE REGULATION PROTEIN"/>
    <property type="match status" value="1"/>
</dbReference>
<feature type="binding site" evidence="11">
    <location>
        <position position="102"/>
    </location>
    <ligand>
        <name>Zn(2+)</name>
        <dbReference type="ChEBI" id="CHEBI:29105"/>
    </ligand>
</feature>
<dbReference type="STRING" id="679200.HMPREF9333_01097"/>
<dbReference type="Proteomes" id="UP000003011">
    <property type="component" value="Unassembled WGS sequence"/>
</dbReference>
<evidence type="ECO:0000256" key="6">
    <source>
        <dbReference type="ARBA" id="ARBA00022723"/>
    </source>
</evidence>
<evidence type="ECO:0000256" key="5">
    <source>
        <dbReference type="ARBA" id="ARBA00022491"/>
    </source>
</evidence>
<dbReference type="GO" id="GO:0008270">
    <property type="term" value="F:zinc ion binding"/>
    <property type="evidence" value="ECO:0007669"/>
    <property type="project" value="TreeGrafter"/>
</dbReference>
<keyword evidence="10" id="KW-0804">Transcription</keyword>
<dbReference type="SUPFAM" id="SSF46785">
    <property type="entry name" value="Winged helix' DNA-binding domain"/>
    <property type="match status" value="1"/>
</dbReference>
<gene>
    <name evidence="12" type="ORF">HMPREF9333_01097</name>
</gene>
<dbReference type="eggNOG" id="COG0735">
    <property type="taxonomic scope" value="Bacteria"/>
</dbReference>
<evidence type="ECO:0000256" key="8">
    <source>
        <dbReference type="ARBA" id="ARBA00023015"/>
    </source>
</evidence>
<evidence type="ECO:0008006" key="14">
    <source>
        <dbReference type="Google" id="ProtNLM"/>
    </source>
</evidence>
<name>G5GHQ7_9FIRM</name>
<keyword evidence="9" id="KW-0238">DNA-binding</keyword>
<comment type="similarity">
    <text evidence="2">Belongs to the Fur family.</text>
</comment>
<dbReference type="GO" id="GO:1900376">
    <property type="term" value="P:regulation of secondary metabolite biosynthetic process"/>
    <property type="evidence" value="ECO:0007669"/>
    <property type="project" value="TreeGrafter"/>
</dbReference>
<evidence type="ECO:0000256" key="9">
    <source>
        <dbReference type="ARBA" id="ARBA00023125"/>
    </source>
</evidence>
<evidence type="ECO:0000256" key="3">
    <source>
        <dbReference type="ARBA" id="ARBA00011738"/>
    </source>
</evidence>
<dbReference type="GO" id="GO:0005829">
    <property type="term" value="C:cytosol"/>
    <property type="evidence" value="ECO:0007669"/>
    <property type="project" value="TreeGrafter"/>
</dbReference>
<dbReference type="Pfam" id="PF01475">
    <property type="entry name" value="FUR"/>
    <property type="match status" value="1"/>
</dbReference>
<dbReference type="PANTHER" id="PTHR33202">
    <property type="entry name" value="ZINC UPTAKE REGULATION PROTEIN"/>
    <property type="match status" value="1"/>
</dbReference>
<keyword evidence="4" id="KW-0963">Cytoplasm</keyword>
<keyword evidence="7 11" id="KW-0862">Zinc</keyword>
<dbReference type="GO" id="GO:0000976">
    <property type="term" value="F:transcription cis-regulatory region binding"/>
    <property type="evidence" value="ECO:0007669"/>
    <property type="project" value="TreeGrafter"/>
</dbReference>
<dbReference type="InterPro" id="IPR002481">
    <property type="entry name" value="FUR"/>
</dbReference>
<keyword evidence="6 11" id="KW-0479">Metal-binding</keyword>
<comment type="cofactor">
    <cofactor evidence="11">
        <name>Zn(2+)</name>
        <dbReference type="ChEBI" id="CHEBI:29105"/>
    </cofactor>
    <text evidence="11">Binds 1 zinc ion per subunit.</text>
</comment>
<evidence type="ECO:0000256" key="1">
    <source>
        <dbReference type="ARBA" id="ARBA00004496"/>
    </source>
</evidence>
<sequence>MIKSLCEVESEETVQRGYRTKAKDEIMSYILSNKHRRVSASEIYEHIKNSGKHTNLTTVYRNLDKLTEAGVILKIKNSSDDYSVYQLLDPDGGCDEHLHIQCRGCGHVYHLEGEAMDKINACLLEECGYSIICSDSFLLGYCSSCRKDKDLPEKH</sequence>
<dbReference type="Gene3D" id="1.10.10.10">
    <property type="entry name" value="Winged helix-like DNA-binding domain superfamily/Winged helix DNA-binding domain"/>
    <property type="match status" value="1"/>
</dbReference>
<dbReference type="OrthoDB" id="8659436at2"/>
<feature type="binding site" evidence="11">
    <location>
        <position position="105"/>
    </location>
    <ligand>
        <name>Zn(2+)</name>
        <dbReference type="ChEBI" id="CHEBI:29105"/>
    </ligand>
</feature>
<evidence type="ECO:0000256" key="2">
    <source>
        <dbReference type="ARBA" id="ARBA00007957"/>
    </source>
</evidence>
<feature type="binding site" evidence="11">
    <location>
        <position position="142"/>
    </location>
    <ligand>
        <name>Zn(2+)</name>
        <dbReference type="ChEBI" id="CHEBI:29105"/>
    </ligand>
</feature>
<evidence type="ECO:0000256" key="10">
    <source>
        <dbReference type="ARBA" id="ARBA00023163"/>
    </source>
</evidence>
<comment type="subcellular location">
    <subcellularLocation>
        <location evidence="1">Cytoplasm</location>
    </subcellularLocation>
</comment>
<dbReference type="GO" id="GO:0045892">
    <property type="term" value="P:negative regulation of DNA-templated transcription"/>
    <property type="evidence" value="ECO:0007669"/>
    <property type="project" value="TreeGrafter"/>
</dbReference>
<evidence type="ECO:0000313" key="13">
    <source>
        <dbReference type="Proteomes" id="UP000003011"/>
    </source>
</evidence>
<protein>
    <recommendedName>
        <fullName evidence="14">Ferric uptake regulation protein</fullName>
    </recommendedName>
</protein>
<dbReference type="InterPro" id="IPR036390">
    <property type="entry name" value="WH_DNA-bd_sf"/>
</dbReference>
<dbReference type="InterPro" id="IPR043135">
    <property type="entry name" value="Fur_C"/>
</dbReference>
<evidence type="ECO:0000313" key="12">
    <source>
        <dbReference type="EMBL" id="EHI55750.1"/>
    </source>
</evidence>
<evidence type="ECO:0000256" key="4">
    <source>
        <dbReference type="ARBA" id="ARBA00022490"/>
    </source>
</evidence>
<accession>G5GHQ7</accession>
<dbReference type="GO" id="GO:0003700">
    <property type="term" value="F:DNA-binding transcription factor activity"/>
    <property type="evidence" value="ECO:0007669"/>
    <property type="project" value="InterPro"/>
</dbReference>
<keyword evidence="8" id="KW-0805">Transcription regulation</keyword>
<dbReference type="AlphaFoldDB" id="G5GHQ7"/>
<keyword evidence="13" id="KW-1185">Reference proteome</keyword>
<organism evidence="12 13">
    <name type="scientific">Johnsonella ignava ATCC 51276</name>
    <dbReference type="NCBI Taxonomy" id="679200"/>
    <lineage>
        <taxon>Bacteria</taxon>
        <taxon>Bacillati</taxon>
        <taxon>Bacillota</taxon>
        <taxon>Clostridia</taxon>
        <taxon>Lachnospirales</taxon>
        <taxon>Lachnospiraceae</taxon>
        <taxon>Johnsonella</taxon>
    </lineage>
</organism>
<dbReference type="EMBL" id="ACZL01000017">
    <property type="protein sequence ID" value="EHI55750.1"/>
    <property type="molecule type" value="Genomic_DNA"/>
</dbReference>
<keyword evidence="5" id="KW-0678">Repressor</keyword>
<dbReference type="RefSeq" id="WP_005540512.1">
    <property type="nucleotide sequence ID" value="NZ_JH378831.1"/>
</dbReference>
<dbReference type="HOGENOM" id="CLU_096072_5_2_9"/>
<evidence type="ECO:0000256" key="7">
    <source>
        <dbReference type="ARBA" id="ARBA00022833"/>
    </source>
</evidence>
<reference evidence="12 13" key="1">
    <citation type="submission" date="2011-08" db="EMBL/GenBank/DDBJ databases">
        <title>The Genome Sequence of Johnsonella ignava ATCC 51276.</title>
        <authorList>
            <consortium name="The Broad Institute Genome Sequencing Platform"/>
            <person name="Earl A."/>
            <person name="Ward D."/>
            <person name="Feldgarden M."/>
            <person name="Gevers D."/>
            <person name="Izard J."/>
            <person name="Blanton J.M."/>
            <person name="Baranova O.V."/>
            <person name="Dewhirst F.E."/>
            <person name="Young S.K."/>
            <person name="Zeng Q."/>
            <person name="Gargeya S."/>
            <person name="Fitzgerald M."/>
            <person name="Haas B."/>
            <person name="Abouelleil A."/>
            <person name="Alvarado L."/>
            <person name="Arachchi H.M."/>
            <person name="Berlin A."/>
            <person name="Brown A."/>
            <person name="Chapman S.B."/>
            <person name="Chen Z."/>
            <person name="Dunbar C."/>
            <person name="Freedman E."/>
            <person name="Gearin G."/>
            <person name="Gellesch M."/>
            <person name="Goldberg J."/>
            <person name="Griggs A."/>
            <person name="Gujja S."/>
            <person name="Heiman D."/>
            <person name="Howarth C."/>
            <person name="Larson L."/>
            <person name="Lui A."/>
            <person name="MacDonald P.J.P."/>
            <person name="Montmayeur A."/>
            <person name="Murphy C."/>
            <person name="Neiman D."/>
            <person name="Pearson M."/>
            <person name="Priest M."/>
            <person name="Roberts A."/>
            <person name="Saif S."/>
            <person name="Shea T."/>
            <person name="Shenoy N."/>
            <person name="Sisk P."/>
            <person name="Stolte C."/>
            <person name="Sykes S."/>
            <person name="Wortman J."/>
            <person name="Nusbaum C."/>
            <person name="Birren B."/>
        </authorList>
    </citation>
    <scope>NUCLEOTIDE SEQUENCE [LARGE SCALE GENOMIC DNA]</scope>
    <source>
        <strain evidence="12 13">ATCC 51276</strain>
    </source>
</reference>
<comment type="subunit">
    <text evidence="3">Homodimer.</text>
</comment>